<dbReference type="AlphaFoldDB" id="A0A8S0UN32"/>
<evidence type="ECO:0000313" key="2">
    <source>
        <dbReference type="Proteomes" id="UP000594638"/>
    </source>
</evidence>
<reference evidence="1 2" key="1">
    <citation type="submission" date="2019-12" db="EMBL/GenBank/DDBJ databases">
        <authorList>
            <person name="Alioto T."/>
            <person name="Alioto T."/>
            <person name="Gomez Garrido J."/>
        </authorList>
    </citation>
    <scope>NUCLEOTIDE SEQUENCE [LARGE SCALE GENOMIC DNA]</scope>
</reference>
<protein>
    <submittedName>
        <fullName evidence="1">Uncharacterized protein</fullName>
    </submittedName>
</protein>
<dbReference type="EMBL" id="CACTIH010007710">
    <property type="protein sequence ID" value="CAA3017519.1"/>
    <property type="molecule type" value="Genomic_DNA"/>
</dbReference>
<proteinExistence type="predicted"/>
<dbReference type="OrthoDB" id="10261433at2759"/>
<dbReference type="Proteomes" id="UP000594638">
    <property type="component" value="Unassembled WGS sequence"/>
</dbReference>
<gene>
    <name evidence="1" type="ORF">OLEA9_A087742</name>
</gene>
<accession>A0A8S0UN32</accession>
<organism evidence="1 2">
    <name type="scientific">Olea europaea subsp. europaea</name>
    <dbReference type="NCBI Taxonomy" id="158383"/>
    <lineage>
        <taxon>Eukaryota</taxon>
        <taxon>Viridiplantae</taxon>
        <taxon>Streptophyta</taxon>
        <taxon>Embryophyta</taxon>
        <taxon>Tracheophyta</taxon>
        <taxon>Spermatophyta</taxon>
        <taxon>Magnoliopsida</taxon>
        <taxon>eudicotyledons</taxon>
        <taxon>Gunneridae</taxon>
        <taxon>Pentapetalae</taxon>
        <taxon>asterids</taxon>
        <taxon>lamiids</taxon>
        <taxon>Lamiales</taxon>
        <taxon>Oleaceae</taxon>
        <taxon>Oleeae</taxon>
        <taxon>Olea</taxon>
    </lineage>
</organism>
<sequence>MAGSYLDYLAPGYLNIVDQKCMTPLYADEVQVEFARSVIAGVRRRGLRLGFELVTNCQLKNPAKVEKLHLMEQKRDARGQNLGIVIIGRDQDKRLDSGVSTGFGWTQRWCQTWSSRSAKTSQLRAARTCLRATPRCVETW</sequence>
<dbReference type="Gramene" id="OE9A087742T1">
    <property type="protein sequence ID" value="OE9A087742C1"/>
    <property type="gene ID" value="OE9A087742"/>
</dbReference>
<comment type="caution">
    <text evidence="1">The sequence shown here is derived from an EMBL/GenBank/DDBJ whole genome shotgun (WGS) entry which is preliminary data.</text>
</comment>
<keyword evidence="2" id="KW-1185">Reference proteome</keyword>
<evidence type="ECO:0000313" key="1">
    <source>
        <dbReference type="EMBL" id="CAA3017519.1"/>
    </source>
</evidence>
<name>A0A8S0UN32_OLEEU</name>